<dbReference type="PROSITE" id="PS50005">
    <property type="entry name" value="TPR"/>
    <property type="match status" value="1"/>
</dbReference>
<gene>
    <name evidence="2" type="ORF">PX52LOC_03065</name>
</gene>
<reference evidence="3" key="1">
    <citation type="submission" date="2019-08" db="EMBL/GenBank/DDBJ databases">
        <title>Limnoglobus roseus gen. nov., sp. nov., a novel freshwater planctomycete with a giant genome from the family Gemmataceae.</title>
        <authorList>
            <person name="Kulichevskaya I.S."/>
            <person name="Naumoff D.G."/>
            <person name="Miroshnikov K."/>
            <person name="Ivanova A."/>
            <person name="Philippov D.A."/>
            <person name="Hakobyan A."/>
            <person name="Rijpstra I.C."/>
            <person name="Sinninghe Damste J.S."/>
            <person name="Liesack W."/>
            <person name="Dedysh S.N."/>
        </authorList>
    </citation>
    <scope>NUCLEOTIDE SEQUENCE [LARGE SCALE GENOMIC DNA]</scope>
    <source>
        <strain evidence="3">PX52</strain>
    </source>
</reference>
<name>A0A5C1ADP6_9BACT</name>
<feature type="repeat" description="TPR" evidence="1">
    <location>
        <begin position="891"/>
        <end position="924"/>
    </location>
</feature>
<dbReference type="OrthoDB" id="221093at2"/>
<dbReference type="RefSeq" id="WP_149110889.1">
    <property type="nucleotide sequence ID" value="NZ_CP042425.1"/>
</dbReference>
<keyword evidence="1" id="KW-0802">TPR repeat</keyword>
<dbReference type="SUPFAM" id="SSF48452">
    <property type="entry name" value="TPR-like"/>
    <property type="match status" value="6"/>
</dbReference>
<sequence length="1974" mass="216866">MEISATDLSRIRELYTQGRYRQALHAAEAFGPLATWTNTPARLLAGRLAMQLGAPRLGRKLHAAAFRSSPSNLEAVYYHARYRFERFGPLASWKFVKQQTDWADASPDLRADWLAFNAFVMARLHDFDRAERFLFQAEALAPHRAWIQVERAAVLEAADRPEEAMAAARQALEFQPWFRPAVQAVAHLFQKGGKETEAAAFLEDATHHLESGIVSAHLAALQIELNRPADAKVSLDRYADLSPLLEKEGHRWLAARRADVSYALGDLDAAKRWAEVLTDDFYKHFTGNLTRALQQSPPPTGSQKKLLAVDAPATGTPTVYDLLSTFWTRPFPNPTPECVPQPDGLPDASERARGEAAGWVCREFTLTGDVAGELIAAGLPFLVSLVEVGVSQPRLVVGHDPIRESLLLRDGHDNQPVEAPLPVVLKRYRSTGPHCLVAVPKAEEHRLTAFADLPDAEAYDRLFAIHQLFTHGKQTDAKARHDAFVAEYVGHRLSKVAALAWARLTVHPVLLLDAANALLRDYPDDPTYTLTKVSALRELGRTRERLAVLEAVATKPDAEPLLVQSYAQMLLADHRFQDKAERLLRQSVRVRPQAAAGYFLLASQLWERQGFAEAADLYRFACCLDEREEQFADAYFRVAKAREQAPEALRLFQRRATKTDTPFPPAVRSLFNALLERNEPEQAFAAIDKAIGKLREPTGEVELHLARPERPKSARPHTESALSELLLFRAEAHARFGHFAKADADLEAAKPLTSPATWHRTVARVAKCKPEPSAVLDHLKLAIDADPNWHEGHRHVVGVLVEAHGIVAARALVSTLATRFPHTYPVQRLRAELLSPTTEDSAILAVRNVMDLCPHDAWARRQLALVLADRKRDSEALEQIHAAGAAEPDHPSHFAVLGHVHRRAERTDDALDTYREAIRRDVDHELAIGELVRLARSRKDRKENLRFIAEQLHAQPHGGDGLVAYRDQVLTLASEEDDNDDLLEELREELEAILDARPDLWQAWSLMIQQLGLMQRLDEAAAVADDAVERFPLQAQLWADLARVCGAKEQPEDRVEALRMAVAVAPDWPPAAQELADALADADEEDEAVKVLEQAASRNAHDASNQAALADRLWNAGQSEEALEKAKLAVRLDPGFDAAWRMVMHWSDRLDRPTEVIDLARELTAARPGDARGWLKLSRLLHDPEQNVEALAALETVIQLDPRNIEAHDQKAERLADLGRYDEAIEAARPAELAGEETPFVLQGRAAWVEAKRGNYTKAIVPMKNLVKIEPEYFWGWQQLAEWYNETDQADEYLSASAELVRLKPDHPMPLTMRGEAKLKTGDRAGGKADLRDALRLAPQYAPAAAILFDACLADQEIRDARIALAVLQEHAGGSEVLVKQVQLACRTDDAEAALRTLADLAGTPSEGPPVAMQLAVSEIEKAGWEERAAKVLHEAFTNDEPFTPWAPLFWLDTTAGEEASFDDRLAAVDAAIAAHPTFAAAYDRKAELLAAVGRFDEAAAACHAPAAGDPPALTLRGRAAWLEAKRGQRAKAITLMKQVVADDPEYLWGWRNLAQWYDAEGRQKECLDAAEQMVKLSPDDPVAHGYRGEARRALGDRAGAKADFAKAFDLDPAFGAAGLHLIAEQLLAGEIEAAARTLARVQEHADGPVLKLRAAQVAAKQKNLGAARERLRAVATDADTPTGLLREAAQALDNQGWVAEVDDELGAIVAGAETTPAAAAVWTERLIVHEKGWHVLDALPGIFEKNPNAAREATLAYAVAMAGHGHPDKTATTIHRFADHLRTDPQSWGRAGAALAEAKLFALAASWLGDWKQRDGVDAGMLQALADSLRAQDRDAEATDVAKAAAQMPGPPAVLADFRGWLALEAAVAGHAEEAGTLLSSIDRVGLPDRVRLVVAVAEALVMVQRAGPEAKPAAFSDAKEHLHAAAGACAAADVPPGLARWFKVATKRLAADTGGFAAKLWAWWQQSRPWVK</sequence>
<organism evidence="2 3">
    <name type="scientific">Limnoglobus roseus</name>
    <dbReference type="NCBI Taxonomy" id="2598579"/>
    <lineage>
        <taxon>Bacteria</taxon>
        <taxon>Pseudomonadati</taxon>
        <taxon>Planctomycetota</taxon>
        <taxon>Planctomycetia</taxon>
        <taxon>Gemmatales</taxon>
        <taxon>Gemmataceae</taxon>
        <taxon>Limnoglobus</taxon>
    </lineage>
</organism>
<dbReference type="InterPro" id="IPR011990">
    <property type="entry name" value="TPR-like_helical_dom_sf"/>
</dbReference>
<dbReference type="Proteomes" id="UP000324974">
    <property type="component" value="Chromosome"/>
</dbReference>
<evidence type="ECO:0000313" key="2">
    <source>
        <dbReference type="EMBL" id="QEL16126.1"/>
    </source>
</evidence>
<dbReference type="EMBL" id="CP042425">
    <property type="protein sequence ID" value="QEL16126.1"/>
    <property type="molecule type" value="Genomic_DNA"/>
</dbReference>
<keyword evidence="3" id="KW-1185">Reference proteome</keyword>
<evidence type="ECO:0000313" key="3">
    <source>
        <dbReference type="Proteomes" id="UP000324974"/>
    </source>
</evidence>
<dbReference type="Gene3D" id="1.25.40.10">
    <property type="entry name" value="Tetratricopeptide repeat domain"/>
    <property type="match status" value="6"/>
</dbReference>
<dbReference type="InterPro" id="IPR019734">
    <property type="entry name" value="TPR_rpt"/>
</dbReference>
<evidence type="ECO:0000256" key="1">
    <source>
        <dbReference type="PROSITE-ProRule" id="PRU00339"/>
    </source>
</evidence>
<protein>
    <submittedName>
        <fullName evidence="2">Tetratricopeptide repeat protein</fullName>
    </submittedName>
</protein>
<dbReference type="KEGG" id="lrs:PX52LOC_03065"/>
<proteinExistence type="predicted"/>
<accession>A0A5C1ADP6</accession>
<dbReference type="PANTHER" id="PTHR12558:SF13">
    <property type="entry name" value="CELL DIVISION CYCLE PROTEIN 27 HOMOLOG"/>
    <property type="match status" value="1"/>
</dbReference>
<dbReference type="PANTHER" id="PTHR12558">
    <property type="entry name" value="CELL DIVISION CYCLE 16,23,27"/>
    <property type="match status" value="1"/>
</dbReference>
<dbReference type="SMART" id="SM00028">
    <property type="entry name" value="TPR"/>
    <property type="match status" value="13"/>
</dbReference>